<keyword evidence="1" id="KW-0812">Transmembrane</keyword>
<protein>
    <recommendedName>
        <fullName evidence="2">DUF4220 domain-containing protein</fullName>
    </recommendedName>
</protein>
<name>A0A921URB2_SORBI</name>
<comment type="caution">
    <text evidence="3">The sequence shown here is derived from an EMBL/GenBank/DDBJ whole genome shotgun (WGS) entry which is preliminary data.</text>
</comment>
<dbReference type="AlphaFoldDB" id="A0A921URB2"/>
<dbReference type="InterPro" id="IPR025315">
    <property type="entry name" value="DUF4220"/>
</dbReference>
<feature type="domain" description="DUF4220" evidence="2">
    <location>
        <begin position="62"/>
        <end position="320"/>
    </location>
</feature>
<keyword evidence="1" id="KW-1133">Transmembrane helix</keyword>
<dbReference type="EMBL" id="CM027681">
    <property type="protein sequence ID" value="KAG0541528.1"/>
    <property type="molecule type" value="Genomic_DNA"/>
</dbReference>
<gene>
    <name evidence="3" type="ORF">BDA96_02G024300</name>
</gene>
<evidence type="ECO:0000313" key="4">
    <source>
        <dbReference type="Proteomes" id="UP000807115"/>
    </source>
</evidence>
<evidence type="ECO:0000313" key="3">
    <source>
        <dbReference type="EMBL" id="KAG0541528.1"/>
    </source>
</evidence>
<reference evidence="3" key="2">
    <citation type="submission" date="2020-10" db="EMBL/GenBank/DDBJ databases">
        <authorList>
            <person name="Cooper E.A."/>
            <person name="Brenton Z.W."/>
            <person name="Flinn B.S."/>
            <person name="Jenkins J."/>
            <person name="Shu S."/>
            <person name="Flowers D."/>
            <person name="Luo F."/>
            <person name="Wang Y."/>
            <person name="Xia P."/>
            <person name="Barry K."/>
            <person name="Daum C."/>
            <person name="Lipzen A."/>
            <person name="Yoshinaga Y."/>
            <person name="Schmutz J."/>
            <person name="Saski C."/>
            <person name="Vermerris W."/>
            <person name="Kresovich S."/>
        </authorList>
    </citation>
    <scope>NUCLEOTIDE SEQUENCE</scope>
</reference>
<reference evidence="3" key="1">
    <citation type="journal article" date="2019" name="BMC Genomics">
        <title>A new reference genome for Sorghum bicolor reveals high levels of sequence similarity between sweet and grain genotypes: implications for the genetics of sugar metabolism.</title>
        <authorList>
            <person name="Cooper E.A."/>
            <person name="Brenton Z.W."/>
            <person name="Flinn B.S."/>
            <person name="Jenkins J."/>
            <person name="Shu S."/>
            <person name="Flowers D."/>
            <person name="Luo F."/>
            <person name="Wang Y."/>
            <person name="Xia P."/>
            <person name="Barry K."/>
            <person name="Daum C."/>
            <person name="Lipzen A."/>
            <person name="Yoshinaga Y."/>
            <person name="Schmutz J."/>
            <person name="Saski C."/>
            <person name="Vermerris W."/>
            <person name="Kresovich S."/>
        </authorList>
    </citation>
    <scope>NUCLEOTIDE SEQUENCE</scope>
</reference>
<dbReference type="Pfam" id="PF13968">
    <property type="entry name" value="DUF4220"/>
    <property type="match status" value="1"/>
</dbReference>
<keyword evidence="1" id="KW-0472">Membrane</keyword>
<evidence type="ECO:0000259" key="2">
    <source>
        <dbReference type="Pfam" id="PF13968"/>
    </source>
</evidence>
<accession>A0A921URB2</accession>
<dbReference type="PANTHER" id="PTHR31325">
    <property type="entry name" value="OS01G0798800 PROTEIN-RELATED"/>
    <property type="match status" value="1"/>
</dbReference>
<evidence type="ECO:0000256" key="1">
    <source>
        <dbReference type="SAM" id="Phobius"/>
    </source>
</evidence>
<dbReference type="Proteomes" id="UP000807115">
    <property type="component" value="Chromosome 2"/>
</dbReference>
<organism evidence="3 4">
    <name type="scientific">Sorghum bicolor</name>
    <name type="common">Sorghum</name>
    <name type="synonym">Sorghum vulgare</name>
    <dbReference type="NCBI Taxonomy" id="4558"/>
    <lineage>
        <taxon>Eukaryota</taxon>
        <taxon>Viridiplantae</taxon>
        <taxon>Streptophyta</taxon>
        <taxon>Embryophyta</taxon>
        <taxon>Tracheophyta</taxon>
        <taxon>Spermatophyta</taxon>
        <taxon>Magnoliopsida</taxon>
        <taxon>Liliopsida</taxon>
        <taxon>Poales</taxon>
        <taxon>Poaceae</taxon>
        <taxon>PACMAD clade</taxon>
        <taxon>Panicoideae</taxon>
        <taxon>Andropogonodae</taxon>
        <taxon>Andropogoneae</taxon>
        <taxon>Sorghinae</taxon>
        <taxon>Sorghum</taxon>
    </lineage>
</organism>
<feature type="transmembrane region" description="Helical" evidence="1">
    <location>
        <begin position="184"/>
        <end position="207"/>
    </location>
</feature>
<proteinExistence type="predicted"/>
<sequence>MHSKWHGGRPSHSDAIQGLVFVYMQKLQAQEAAHQHVDEPLVGDGAHAPPLLVMRESEEQVEKHPHGYTFKDDSETMLNKHVGLVTIDRVWQLDSMLLIATPQLKDICLSFALFKLLRCRFARYKITNGGSTGTRNFFRSLLHKVGEDERVFVVIEEELSFLHDYYYSSLPISYSNCCLPILDIILSLFTVVYCIWFTLLVIANIVLKILQHRGRQQLQCTLWCIHGNLASYMSHINMGESSFDLLPIFLVLMLAVTAEVRSLVSYICSNWTKVTLICCYINRNSSPHSLCMRKLVSSLLRCRCKLMKHWDEKMSQCSVLVPQPKTTPIVLVYRLLRVPDQRRKMEVPAAVKVSIMNAVRNLINGHRLSNGAESLRQSQVGGQSFIGACNGKGTSDIILTWHIATCILEVKHPYRADHQEQGCPPNPSSTDYKIVASHLSKYCAYLVSWCPELLPDKNNAWSKSLYKAVKKDAEHALAGHAVARSSEPEEEYQKLVHLLSENSKHEVLKNGVKLAKQLVEKSMVTRRRGSCWLNSGQR</sequence>